<gene>
    <name evidence="1" type="ORF">ANN_10050</name>
</gene>
<dbReference type="EMBL" id="JAJSOF020000005">
    <property type="protein sequence ID" value="KAJ4448038.1"/>
    <property type="molecule type" value="Genomic_DNA"/>
</dbReference>
<evidence type="ECO:0000313" key="2">
    <source>
        <dbReference type="Proteomes" id="UP001148838"/>
    </source>
</evidence>
<protein>
    <submittedName>
        <fullName evidence="1">Uncharacterized protein</fullName>
    </submittedName>
</protein>
<organism evidence="1 2">
    <name type="scientific">Periplaneta americana</name>
    <name type="common">American cockroach</name>
    <name type="synonym">Blatta americana</name>
    <dbReference type="NCBI Taxonomy" id="6978"/>
    <lineage>
        <taxon>Eukaryota</taxon>
        <taxon>Metazoa</taxon>
        <taxon>Ecdysozoa</taxon>
        <taxon>Arthropoda</taxon>
        <taxon>Hexapoda</taxon>
        <taxon>Insecta</taxon>
        <taxon>Pterygota</taxon>
        <taxon>Neoptera</taxon>
        <taxon>Polyneoptera</taxon>
        <taxon>Dictyoptera</taxon>
        <taxon>Blattodea</taxon>
        <taxon>Blattoidea</taxon>
        <taxon>Blattidae</taxon>
        <taxon>Blattinae</taxon>
        <taxon>Periplaneta</taxon>
    </lineage>
</organism>
<proteinExistence type="predicted"/>
<dbReference type="Proteomes" id="UP001148838">
    <property type="component" value="Unassembled WGS sequence"/>
</dbReference>
<keyword evidence="2" id="KW-1185">Reference proteome</keyword>
<accession>A0ABQ8TQA4</accession>
<reference evidence="1 2" key="1">
    <citation type="journal article" date="2022" name="Allergy">
        <title>Genome assembly and annotation of Periplaneta americana reveal a comprehensive cockroach allergen profile.</title>
        <authorList>
            <person name="Wang L."/>
            <person name="Xiong Q."/>
            <person name="Saelim N."/>
            <person name="Wang L."/>
            <person name="Nong W."/>
            <person name="Wan A.T."/>
            <person name="Shi M."/>
            <person name="Liu X."/>
            <person name="Cao Q."/>
            <person name="Hui J.H.L."/>
            <person name="Sookrung N."/>
            <person name="Leung T.F."/>
            <person name="Tungtrongchitr A."/>
            <person name="Tsui S.K.W."/>
        </authorList>
    </citation>
    <scope>NUCLEOTIDE SEQUENCE [LARGE SCALE GENOMIC DNA]</scope>
    <source>
        <strain evidence="1">PWHHKU_190912</strain>
    </source>
</reference>
<evidence type="ECO:0000313" key="1">
    <source>
        <dbReference type="EMBL" id="KAJ4448038.1"/>
    </source>
</evidence>
<comment type="caution">
    <text evidence="1">The sequence shown here is derived from an EMBL/GenBank/DDBJ whole genome shotgun (WGS) entry which is preliminary data.</text>
</comment>
<sequence>MGKDKERNDVEKVRETVVNQQVCGGSGAGQRINPPIKEYILTIYSALRGCKDAYINDKELRNTDENAC</sequence>
<name>A0ABQ8TQA4_PERAM</name>